<dbReference type="Proteomes" id="UP000321393">
    <property type="component" value="Unassembled WGS sequence"/>
</dbReference>
<evidence type="ECO:0000313" key="9">
    <source>
        <dbReference type="Proteomes" id="UP000321393"/>
    </source>
</evidence>
<dbReference type="GO" id="GO:0030246">
    <property type="term" value="F:carbohydrate binding"/>
    <property type="evidence" value="ECO:0007669"/>
    <property type="project" value="UniProtKB-KW"/>
</dbReference>
<evidence type="ECO:0000259" key="6">
    <source>
        <dbReference type="Pfam" id="PF20167"/>
    </source>
</evidence>
<feature type="domain" description="Putative plant transposon protein" evidence="6">
    <location>
        <begin position="64"/>
        <end position="241"/>
    </location>
</feature>
<dbReference type="PANTHER" id="PTHR43654:SF3">
    <property type="entry name" value="GLUTAMATE 5-KINASE"/>
    <property type="match status" value="1"/>
</dbReference>
<sequence>MMSSKTKRARSALSSEGAFNRHKFISKDAADGYKKHVVKSSVIPERGLAPCEVHQPQLYQNIMQRGWSDFVKQPEPAVVSIVREFYANMVEGSSRSFVRGRQVSFDYGTINRYYHLPNFERDEYAIYASEHVDVHQIIRELCQPGAEWIINPGEPIRFKSSNLTVSNQVWHKFICAKLLPVAHTSSVTKERAILLYAIATKRSVDVGKVIHKSLCNIRKSGMTGGLGHSSLITALCRNEGVVWNEKEELVDPKPIMDKNFIMGIPGWSFETMGAGHCDETAGASHCNKTPDAGHHDEPSDQDEAEPIREVRQTLTIDLPRQTQRPLSLDEQIQRLERRVRSYHRRSEERFDHLYKCLFALHDRGVMHVFPPRMQPYVSSDDDS</sequence>
<evidence type="ECO:0000313" key="10">
    <source>
        <dbReference type="Proteomes" id="UP000321947"/>
    </source>
</evidence>
<comment type="caution">
    <text evidence="8">The sequence shown here is derived from an EMBL/GenBank/DDBJ whole genome shotgun (WGS) entry which is preliminary data.</text>
</comment>
<keyword evidence="8" id="KW-0430">Lectin</keyword>
<dbReference type="InterPro" id="IPR046796">
    <property type="entry name" value="Transposase_32_dom"/>
</dbReference>
<dbReference type="EMBL" id="SSTE01020868">
    <property type="protein sequence ID" value="KAA0033353.1"/>
    <property type="molecule type" value="Genomic_DNA"/>
</dbReference>
<evidence type="ECO:0000313" key="7">
    <source>
        <dbReference type="EMBL" id="KAA0033353.1"/>
    </source>
</evidence>
<reference evidence="9 10" key="1">
    <citation type="submission" date="2019-08" db="EMBL/GenBank/DDBJ databases">
        <title>Draft genome sequences of two oriental melons (Cucumis melo L. var makuwa).</title>
        <authorList>
            <person name="Kwon S.-Y."/>
        </authorList>
    </citation>
    <scope>NUCLEOTIDE SEQUENCE [LARGE SCALE GENOMIC DNA]</scope>
    <source>
        <strain evidence="10">cv. Chang Bougi</strain>
        <strain evidence="9">cv. SW 3</strain>
        <tissue evidence="8">Leaf</tissue>
    </source>
</reference>
<keyword evidence="4" id="KW-0067">ATP-binding</keyword>
<keyword evidence="2" id="KW-0547">Nucleotide-binding</keyword>
<evidence type="ECO:0000256" key="3">
    <source>
        <dbReference type="ARBA" id="ARBA00022777"/>
    </source>
</evidence>
<keyword evidence="1" id="KW-0808">Transferase</keyword>
<evidence type="ECO:0000256" key="4">
    <source>
        <dbReference type="ARBA" id="ARBA00022840"/>
    </source>
</evidence>
<gene>
    <name evidence="8" type="ORF">E5676_scaffold26G00020</name>
    <name evidence="7" type="ORF">E6C27_scaffold111G00010</name>
</gene>
<evidence type="ECO:0000256" key="2">
    <source>
        <dbReference type="ARBA" id="ARBA00022741"/>
    </source>
</evidence>
<accession>A0A5D3BBY3</accession>
<protein>
    <submittedName>
        <fullName evidence="7 8">S-locus lectin protein kinase family protein</fullName>
    </submittedName>
</protein>
<dbReference type="EMBL" id="SSTD01019351">
    <property type="protein sequence ID" value="TYJ96637.1"/>
    <property type="molecule type" value="Genomic_DNA"/>
</dbReference>
<evidence type="ECO:0000256" key="5">
    <source>
        <dbReference type="SAM" id="MobiDB-lite"/>
    </source>
</evidence>
<organism evidence="8 10">
    <name type="scientific">Cucumis melo var. makuwa</name>
    <name type="common">Oriental melon</name>
    <dbReference type="NCBI Taxonomy" id="1194695"/>
    <lineage>
        <taxon>Eukaryota</taxon>
        <taxon>Viridiplantae</taxon>
        <taxon>Streptophyta</taxon>
        <taxon>Embryophyta</taxon>
        <taxon>Tracheophyta</taxon>
        <taxon>Spermatophyta</taxon>
        <taxon>Magnoliopsida</taxon>
        <taxon>eudicotyledons</taxon>
        <taxon>Gunneridae</taxon>
        <taxon>Pentapetalae</taxon>
        <taxon>rosids</taxon>
        <taxon>fabids</taxon>
        <taxon>Cucurbitales</taxon>
        <taxon>Cucurbitaceae</taxon>
        <taxon>Benincaseae</taxon>
        <taxon>Cucumis</taxon>
    </lineage>
</organism>
<evidence type="ECO:0000313" key="8">
    <source>
        <dbReference type="EMBL" id="TYJ96637.1"/>
    </source>
</evidence>
<dbReference type="GO" id="GO:0005524">
    <property type="term" value="F:ATP binding"/>
    <property type="evidence" value="ECO:0007669"/>
    <property type="project" value="UniProtKB-KW"/>
</dbReference>
<dbReference type="PANTHER" id="PTHR43654">
    <property type="entry name" value="GLUTAMATE 5-KINASE"/>
    <property type="match status" value="1"/>
</dbReference>
<dbReference type="GO" id="GO:0005829">
    <property type="term" value="C:cytosol"/>
    <property type="evidence" value="ECO:0007669"/>
    <property type="project" value="TreeGrafter"/>
</dbReference>
<name>A0A5D3BBY3_CUCMM</name>
<feature type="region of interest" description="Disordered" evidence="5">
    <location>
        <begin position="283"/>
        <end position="305"/>
    </location>
</feature>
<dbReference type="GO" id="GO:0004349">
    <property type="term" value="F:glutamate 5-kinase activity"/>
    <property type="evidence" value="ECO:0007669"/>
    <property type="project" value="TreeGrafter"/>
</dbReference>
<keyword evidence="3 8" id="KW-0418">Kinase</keyword>
<dbReference type="Proteomes" id="UP000321947">
    <property type="component" value="Unassembled WGS sequence"/>
</dbReference>
<dbReference type="Pfam" id="PF20167">
    <property type="entry name" value="Transposase_32"/>
    <property type="match status" value="1"/>
</dbReference>
<evidence type="ECO:0000256" key="1">
    <source>
        <dbReference type="ARBA" id="ARBA00022679"/>
    </source>
</evidence>
<dbReference type="OrthoDB" id="1436833at2759"/>
<dbReference type="AlphaFoldDB" id="A0A5D3BBY3"/>
<proteinExistence type="predicted"/>